<comment type="similarity">
    <text evidence="1">In the C-terminal section; belongs to the class-I pyridoxal-phosphate-dependent aminotransferase family.</text>
</comment>
<keyword evidence="3" id="KW-0805">Transcription regulation</keyword>
<evidence type="ECO:0000256" key="6">
    <source>
        <dbReference type="SAM" id="Phobius"/>
    </source>
</evidence>
<dbReference type="GO" id="GO:0003700">
    <property type="term" value="F:DNA-binding transcription factor activity"/>
    <property type="evidence" value="ECO:0007669"/>
    <property type="project" value="InterPro"/>
</dbReference>
<dbReference type="InterPro" id="IPR015424">
    <property type="entry name" value="PyrdxlP-dep_Trfase"/>
</dbReference>
<keyword evidence="6" id="KW-1133">Transmembrane helix</keyword>
<feature type="transmembrane region" description="Helical" evidence="6">
    <location>
        <begin position="484"/>
        <end position="503"/>
    </location>
</feature>
<feature type="domain" description="HTH gntR-type" evidence="7">
    <location>
        <begin position="26"/>
        <end position="94"/>
    </location>
</feature>
<dbReference type="PROSITE" id="PS50949">
    <property type="entry name" value="HTH_GNTR"/>
    <property type="match status" value="1"/>
</dbReference>
<keyword evidence="5" id="KW-0804">Transcription</keyword>
<evidence type="ECO:0000256" key="1">
    <source>
        <dbReference type="ARBA" id="ARBA00005384"/>
    </source>
</evidence>
<keyword evidence="6" id="KW-0812">Transmembrane</keyword>
<dbReference type="InterPro" id="IPR051446">
    <property type="entry name" value="HTH_trans_reg/aminotransferase"/>
</dbReference>
<dbReference type="CDD" id="cd00609">
    <property type="entry name" value="AAT_like"/>
    <property type="match status" value="1"/>
</dbReference>
<evidence type="ECO:0000256" key="4">
    <source>
        <dbReference type="ARBA" id="ARBA00023125"/>
    </source>
</evidence>
<dbReference type="InterPro" id="IPR000524">
    <property type="entry name" value="Tscrpt_reg_HTH_GntR"/>
</dbReference>
<dbReference type="EMBL" id="JAPDRN010000057">
    <property type="protein sequence ID" value="KAJ9631400.1"/>
    <property type="molecule type" value="Genomic_DNA"/>
</dbReference>
<dbReference type="Gene3D" id="3.40.640.10">
    <property type="entry name" value="Type I PLP-dependent aspartate aminotransferase-like (Major domain)"/>
    <property type="match status" value="1"/>
</dbReference>
<evidence type="ECO:0000256" key="3">
    <source>
        <dbReference type="ARBA" id="ARBA00023015"/>
    </source>
</evidence>
<name>A0AA39CW67_9EURO</name>
<reference evidence="8" key="1">
    <citation type="submission" date="2022-10" db="EMBL/GenBank/DDBJ databases">
        <title>Culturing micro-colonial fungi from biological soil crusts in the Mojave desert and describing Neophaeococcomyces mojavensis, and introducing the new genera and species Taxawa tesnikishii.</title>
        <authorList>
            <person name="Kurbessoian T."/>
            <person name="Stajich J.E."/>
        </authorList>
    </citation>
    <scope>NUCLEOTIDE SEQUENCE</scope>
    <source>
        <strain evidence="8">TK_35</strain>
    </source>
</reference>
<dbReference type="CDD" id="cd07377">
    <property type="entry name" value="WHTH_GntR"/>
    <property type="match status" value="1"/>
</dbReference>
<evidence type="ECO:0000256" key="2">
    <source>
        <dbReference type="ARBA" id="ARBA00022898"/>
    </source>
</evidence>
<evidence type="ECO:0000313" key="8">
    <source>
        <dbReference type="EMBL" id="KAJ9631400.1"/>
    </source>
</evidence>
<dbReference type="AlphaFoldDB" id="A0AA39CW67"/>
<dbReference type="GO" id="GO:0003677">
    <property type="term" value="F:DNA binding"/>
    <property type="evidence" value="ECO:0007669"/>
    <property type="project" value="UniProtKB-KW"/>
</dbReference>
<dbReference type="InterPro" id="IPR004839">
    <property type="entry name" value="Aminotransferase_I/II_large"/>
</dbReference>
<dbReference type="SUPFAM" id="SSF46785">
    <property type="entry name" value="Winged helix' DNA-binding domain"/>
    <property type="match status" value="1"/>
</dbReference>
<dbReference type="SMART" id="SM00345">
    <property type="entry name" value="HTH_GNTR"/>
    <property type="match status" value="1"/>
</dbReference>
<organism evidence="8">
    <name type="scientific">Knufia peltigerae</name>
    <dbReference type="NCBI Taxonomy" id="1002370"/>
    <lineage>
        <taxon>Eukaryota</taxon>
        <taxon>Fungi</taxon>
        <taxon>Dikarya</taxon>
        <taxon>Ascomycota</taxon>
        <taxon>Pezizomycotina</taxon>
        <taxon>Eurotiomycetes</taxon>
        <taxon>Chaetothyriomycetidae</taxon>
        <taxon>Chaetothyriales</taxon>
        <taxon>Trichomeriaceae</taxon>
        <taxon>Knufia</taxon>
    </lineage>
</organism>
<evidence type="ECO:0000256" key="5">
    <source>
        <dbReference type="ARBA" id="ARBA00023163"/>
    </source>
</evidence>
<keyword evidence="4" id="KW-0238">DNA-binding</keyword>
<dbReference type="PANTHER" id="PTHR46577:SF1">
    <property type="entry name" value="HTH-TYPE TRANSCRIPTIONAL REGULATORY PROTEIN GABR"/>
    <property type="match status" value="1"/>
</dbReference>
<dbReference type="InterPro" id="IPR036388">
    <property type="entry name" value="WH-like_DNA-bd_sf"/>
</dbReference>
<dbReference type="SUPFAM" id="SSF53383">
    <property type="entry name" value="PLP-dependent transferases"/>
    <property type="match status" value="1"/>
</dbReference>
<dbReference type="GO" id="GO:0030170">
    <property type="term" value="F:pyridoxal phosphate binding"/>
    <property type="evidence" value="ECO:0007669"/>
    <property type="project" value="InterPro"/>
</dbReference>
<dbReference type="InterPro" id="IPR015421">
    <property type="entry name" value="PyrdxlP-dep_Trfase_major"/>
</dbReference>
<dbReference type="PANTHER" id="PTHR46577">
    <property type="entry name" value="HTH-TYPE TRANSCRIPTIONAL REGULATORY PROTEIN GABR"/>
    <property type="match status" value="1"/>
</dbReference>
<gene>
    <name evidence="8" type="ORF">H2204_008127</name>
</gene>
<dbReference type="Gene3D" id="1.10.10.10">
    <property type="entry name" value="Winged helix-like DNA-binding domain superfamily/Winged helix DNA-binding domain"/>
    <property type="match status" value="1"/>
</dbReference>
<evidence type="ECO:0000259" key="7">
    <source>
        <dbReference type="PROSITE" id="PS50949"/>
    </source>
</evidence>
<proteinExistence type="inferred from homology"/>
<sequence>MTPPAAGRRLKHPNRTWVRPFREGAGPLYLQIAQQVREAVDDGVLRPGDRLPPQRDLAQQVGVDLTTVTRAFAELRQAGLLDAQGAGGTFIAMSAGNRSTSVDLSMNIPPLLGSAPFAQGMEAGFQHLGQQLGQGELMSYHVGAGSRDDRAAAVQWLAPVLGPVGADRVVICPGAQTALCALILARTQPGELIAAEQLTYPGLLAAARVLQRGVVPVAMDAEGMLPDALEEACQLRRPRLLYLVPTIQNPTTATMSAQRRQALLAVARRHELTVVEDDPYWLLAGDAAPPLAALADGGCPVYYISTLSKCLAPGLRTAYLVVPGGEPMEPVLDALRAIALMPTQSMVAVASHWIRTGQAQAMVQRFQQELRERQAIAARYLPARRQAHPAGLHVWLPLPPRLDQYRLIQAAQEQGLGIASSDAFSVEEPPPGNAIRLSLGGAVDQEALAGALAKLNEILSEAPDARHSAIDVPQMAADKLKFHLVMAGCGGFVVLMLAALAWVCLQPQTVDVQAAERHAIEQCLQRSEDAARSEIQRRAQADSCREMRKQYVHKFGADGS</sequence>
<comment type="caution">
    <text evidence="8">The sequence shown here is derived from an EMBL/GenBank/DDBJ whole genome shotgun (WGS) entry which is preliminary data.</text>
</comment>
<dbReference type="Pfam" id="PF00155">
    <property type="entry name" value="Aminotran_1_2"/>
    <property type="match status" value="1"/>
</dbReference>
<protein>
    <recommendedName>
        <fullName evidence="7">HTH gntR-type domain-containing protein</fullName>
    </recommendedName>
</protein>
<dbReference type="InterPro" id="IPR036390">
    <property type="entry name" value="WH_DNA-bd_sf"/>
</dbReference>
<keyword evidence="2" id="KW-0663">Pyridoxal phosphate</keyword>
<accession>A0AA39CW67</accession>
<keyword evidence="6" id="KW-0472">Membrane</keyword>
<dbReference type="Pfam" id="PF00392">
    <property type="entry name" value="GntR"/>
    <property type="match status" value="1"/>
</dbReference>